<dbReference type="EMBL" id="NMUH01000660">
    <property type="protein sequence ID" value="MQL82886.1"/>
    <property type="molecule type" value="Genomic_DNA"/>
</dbReference>
<protein>
    <submittedName>
        <fullName evidence="2">Uncharacterized protein</fullName>
    </submittedName>
</protein>
<organism evidence="2 3">
    <name type="scientific">Colocasia esculenta</name>
    <name type="common">Wild taro</name>
    <name type="synonym">Arum esculentum</name>
    <dbReference type="NCBI Taxonomy" id="4460"/>
    <lineage>
        <taxon>Eukaryota</taxon>
        <taxon>Viridiplantae</taxon>
        <taxon>Streptophyta</taxon>
        <taxon>Embryophyta</taxon>
        <taxon>Tracheophyta</taxon>
        <taxon>Spermatophyta</taxon>
        <taxon>Magnoliopsida</taxon>
        <taxon>Liliopsida</taxon>
        <taxon>Araceae</taxon>
        <taxon>Aroideae</taxon>
        <taxon>Colocasieae</taxon>
        <taxon>Colocasia</taxon>
    </lineage>
</organism>
<feature type="region of interest" description="Disordered" evidence="1">
    <location>
        <begin position="55"/>
        <end position="111"/>
    </location>
</feature>
<dbReference type="Proteomes" id="UP000652761">
    <property type="component" value="Unassembled WGS sequence"/>
</dbReference>
<accession>A0A843UL39</accession>
<proteinExistence type="predicted"/>
<keyword evidence="3" id="KW-1185">Reference proteome</keyword>
<gene>
    <name evidence="2" type="ORF">Taro_015367</name>
</gene>
<reference evidence="2" key="1">
    <citation type="submission" date="2017-07" db="EMBL/GenBank/DDBJ databases">
        <title>Taro Niue Genome Assembly and Annotation.</title>
        <authorList>
            <person name="Atibalentja N."/>
            <person name="Keating K."/>
            <person name="Fields C.J."/>
        </authorList>
    </citation>
    <scope>NUCLEOTIDE SEQUENCE</scope>
    <source>
        <strain evidence="2">Niue_2</strain>
        <tissue evidence="2">Leaf</tissue>
    </source>
</reference>
<dbReference type="AlphaFoldDB" id="A0A843UL39"/>
<evidence type="ECO:0000256" key="1">
    <source>
        <dbReference type="SAM" id="MobiDB-lite"/>
    </source>
</evidence>
<feature type="compositionally biased region" description="Basic and acidic residues" evidence="1">
    <location>
        <begin position="64"/>
        <end position="74"/>
    </location>
</feature>
<evidence type="ECO:0000313" key="2">
    <source>
        <dbReference type="EMBL" id="MQL82886.1"/>
    </source>
</evidence>
<evidence type="ECO:0000313" key="3">
    <source>
        <dbReference type="Proteomes" id="UP000652761"/>
    </source>
</evidence>
<comment type="caution">
    <text evidence="2">The sequence shown here is derived from an EMBL/GenBank/DDBJ whole genome shotgun (WGS) entry which is preliminary data.</text>
</comment>
<name>A0A843UL39_COLES</name>
<sequence length="148" mass="15395">MLLLKRLCRGRRCARSPVRRLCLAFLRNGGCRDRLPGQLGLETQADSRQLLHLPPEFGHLQGGHRHDGGGHRDAPVAAAGAMSTSMGGGHVDGSPPTTGGTSSYGSQRSGTKIVQVLKERDGTSLINAAKGAPVSAIGGEVPVEGPRS</sequence>
<feature type="compositionally biased region" description="Polar residues" evidence="1">
    <location>
        <begin position="95"/>
        <end position="111"/>
    </location>
</feature>